<comment type="caution">
    <text evidence="2">The sequence shown here is derived from an EMBL/GenBank/DDBJ whole genome shotgun (WGS) entry which is preliminary data.</text>
</comment>
<protein>
    <submittedName>
        <fullName evidence="2">Polysaccharide deacetylase family protein</fullName>
    </submittedName>
</protein>
<reference evidence="2 3" key="1">
    <citation type="submission" date="2020-04" db="EMBL/GenBank/DDBJ databases">
        <authorList>
            <person name="Klaysubun C."/>
            <person name="Duangmal K."/>
            <person name="Lipun K."/>
        </authorList>
    </citation>
    <scope>NUCLEOTIDE SEQUENCE [LARGE SCALE GENOMIC DNA]</scope>
    <source>
        <strain evidence="2 3">K10HN5</strain>
    </source>
</reference>
<dbReference type="Pfam" id="PF01522">
    <property type="entry name" value="Polysacc_deac_1"/>
    <property type="match status" value="1"/>
</dbReference>
<name>A0ABX1SEJ8_9PSEU</name>
<sequence length="246" mass="25904">MKPAARSALLAGAAGAGLHAAPALTAIGPLRRLTAPALAGAGRPGHLALTFDDGPDPASTPAFLRLLAEYDVRATFFVLGTMLERAPGLGRELAAAGHEVAVHGWDHRCLLLRGPRRTAEHLVRARDLVGEVTGQRPRWYRPPYGVFAAGAARAARRAGLVPVLWTAWGRDWSARASASSIVAAVGRRPASGGTVLLHDSDCTSTPGSWRRTLAALPRLLDGWRAEGLQVGPLAEHGLRSAQSAQR</sequence>
<dbReference type="PANTHER" id="PTHR10587">
    <property type="entry name" value="GLYCOSYL TRANSFERASE-RELATED"/>
    <property type="match status" value="1"/>
</dbReference>
<feature type="domain" description="NodB homology" evidence="1">
    <location>
        <begin position="45"/>
        <end position="231"/>
    </location>
</feature>
<dbReference type="PANTHER" id="PTHR10587:SF137">
    <property type="entry name" value="4-DEOXY-4-FORMAMIDO-L-ARABINOSE-PHOSPHOUNDECAPRENOL DEFORMYLASE ARND-RELATED"/>
    <property type="match status" value="1"/>
</dbReference>
<dbReference type="CDD" id="cd10959">
    <property type="entry name" value="CE4_NodB_like_3"/>
    <property type="match status" value="1"/>
</dbReference>
<dbReference type="InterPro" id="IPR011330">
    <property type="entry name" value="Glyco_hydro/deAcase_b/a-brl"/>
</dbReference>
<organism evidence="2 3">
    <name type="scientific">Pseudonocardia acidicola</name>
    <dbReference type="NCBI Taxonomy" id="2724939"/>
    <lineage>
        <taxon>Bacteria</taxon>
        <taxon>Bacillati</taxon>
        <taxon>Actinomycetota</taxon>
        <taxon>Actinomycetes</taxon>
        <taxon>Pseudonocardiales</taxon>
        <taxon>Pseudonocardiaceae</taxon>
        <taxon>Pseudonocardia</taxon>
    </lineage>
</organism>
<accession>A0ABX1SEJ8</accession>
<keyword evidence="3" id="KW-1185">Reference proteome</keyword>
<dbReference type="PROSITE" id="PS51677">
    <property type="entry name" value="NODB"/>
    <property type="match status" value="1"/>
</dbReference>
<dbReference type="RefSeq" id="WP_169382224.1">
    <property type="nucleotide sequence ID" value="NZ_JAAXLA010000027.1"/>
</dbReference>
<dbReference type="InterPro" id="IPR002509">
    <property type="entry name" value="NODB_dom"/>
</dbReference>
<gene>
    <name evidence="2" type="ORF">HF526_15900</name>
</gene>
<dbReference type="EMBL" id="JAAXLA010000027">
    <property type="protein sequence ID" value="NMH98776.1"/>
    <property type="molecule type" value="Genomic_DNA"/>
</dbReference>
<dbReference type="Proteomes" id="UP000820669">
    <property type="component" value="Unassembled WGS sequence"/>
</dbReference>
<dbReference type="InterPro" id="IPR050248">
    <property type="entry name" value="Polysacc_deacetylase_ArnD"/>
</dbReference>
<dbReference type="SUPFAM" id="SSF88713">
    <property type="entry name" value="Glycoside hydrolase/deacetylase"/>
    <property type="match status" value="1"/>
</dbReference>
<proteinExistence type="predicted"/>
<evidence type="ECO:0000313" key="2">
    <source>
        <dbReference type="EMBL" id="NMH98776.1"/>
    </source>
</evidence>
<evidence type="ECO:0000259" key="1">
    <source>
        <dbReference type="PROSITE" id="PS51677"/>
    </source>
</evidence>
<dbReference type="Gene3D" id="3.20.20.370">
    <property type="entry name" value="Glycoside hydrolase/deacetylase"/>
    <property type="match status" value="1"/>
</dbReference>
<evidence type="ECO:0000313" key="3">
    <source>
        <dbReference type="Proteomes" id="UP000820669"/>
    </source>
</evidence>